<keyword evidence="8" id="KW-1185">Reference proteome</keyword>
<dbReference type="EC" id="1.1.1.95" evidence="7"/>
<dbReference type="InterPro" id="IPR043322">
    <property type="entry name" value="CtBP"/>
</dbReference>
<dbReference type="CDD" id="cd05299">
    <property type="entry name" value="CtBP_dh"/>
    <property type="match status" value="1"/>
</dbReference>
<protein>
    <submittedName>
        <fullName evidence="7">D-3-phosphoglycerate dehydrogenase</fullName>
        <ecNumber evidence="7">1.1.1.95</ecNumber>
    </submittedName>
</protein>
<evidence type="ECO:0000256" key="1">
    <source>
        <dbReference type="ARBA" id="ARBA00005854"/>
    </source>
</evidence>
<dbReference type="GO" id="GO:0004617">
    <property type="term" value="F:phosphoglycerate dehydrogenase activity"/>
    <property type="evidence" value="ECO:0007669"/>
    <property type="project" value="UniProtKB-EC"/>
</dbReference>
<sequence>MSFKVVMPDTIFPDYSIERDVLRRELDIDLVTGQGPEASALIEACKDADAIVTVYGDFNRDVIEQLEKCKIIVRTGIGVNNIDIEAATEKGIYVVNVPDYCWDEVSDHAISMAFTLLRQLHVYDKKMKEAIWDVHSKQNRILRFNTLTFGLIGFGNIPKVVAQKLKPFGFTINVSDPFVKEEDAKQFGVNLVDLETLLKTSDVVSVHAPLIKATHHMLNKETIALMKENAIVINTARGPLINTEDLIDALKSGKIAGAGLDVLEKEPPTAEDEILKLDNVILSPHAAFYSEQSEDQLRESSFMEVVRVLKGEKPKHPVNKPFETAK</sequence>
<evidence type="ECO:0000256" key="2">
    <source>
        <dbReference type="ARBA" id="ARBA00023002"/>
    </source>
</evidence>
<proteinExistence type="inferred from homology"/>
<keyword evidence="2 4" id="KW-0560">Oxidoreductase</keyword>
<dbReference type="RefSeq" id="WP_209810819.1">
    <property type="nucleotide sequence ID" value="NZ_JAGGKT010000008.1"/>
</dbReference>
<organism evidence="7 8">
    <name type="scientific">Ammoniphilus resinae</name>
    <dbReference type="NCBI Taxonomy" id="861532"/>
    <lineage>
        <taxon>Bacteria</taxon>
        <taxon>Bacillati</taxon>
        <taxon>Bacillota</taxon>
        <taxon>Bacilli</taxon>
        <taxon>Bacillales</taxon>
        <taxon>Paenibacillaceae</taxon>
        <taxon>Aneurinibacillus group</taxon>
        <taxon>Ammoniphilus</taxon>
    </lineage>
</organism>
<dbReference type="SUPFAM" id="SSF52283">
    <property type="entry name" value="Formate/glycerate dehydrogenase catalytic domain-like"/>
    <property type="match status" value="1"/>
</dbReference>
<name>A0ABS4GR71_9BACL</name>
<keyword evidence="3" id="KW-0520">NAD</keyword>
<dbReference type="PANTHER" id="PTHR42789:SF1">
    <property type="entry name" value="D-ISOMER SPECIFIC 2-HYDROXYACID DEHYDROGENASE FAMILY PROTEIN (AFU_ORTHOLOGUE AFUA_6G10090)"/>
    <property type="match status" value="1"/>
</dbReference>
<dbReference type="InterPro" id="IPR036291">
    <property type="entry name" value="NAD(P)-bd_dom_sf"/>
</dbReference>
<dbReference type="SUPFAM" id="SSF51735">
    <property type="entry name" value="NAD(P)-binding Rossmann-fold domains"/>
    <property type="match status" value="1"/>
</dbReference>
<evidence type="ECO:0000256" key="4">
    <source>
        <dbReference type="RuleBase" id="RU003719"/>
    </source>
</evidence>
<dbReference type="EMBL" id="JAGGKT010000008">
    <property type="protein sequence ID" value="MBP1932777.1"/>
    <property type="molecule type" value="Genomic_DNA"/>
</dbReference>
<evidence type="ECO:0000259" key="6">
    <source>
        <dbReference type="Pfam" id="PF02826"/>
    </source>
</evidence>
<dbReference type="PROSITE" id="PS00671">
    <property type="entry name" value="D_2_HYDROXYACID_DH_3"/>
    <property type="match status" value="1"/>
</dbReference>
<dbReference type="PROSITE" id="PS00670">
    <property type="entry name" value="D_2_HYDROXYACID_DH_2"/>
    <property type="match status" value="1"/>
</dbReference>
<dbReference type="Gene3D" id="3.40.50.720">
    <property type="entry name" value="NAD(P)-binding Rossmann-like Domain"/>
    <property type="match status" value="2"/>
</dbReference>
<dbReference type="PANTHER" id="PTHR42789">
    <property type="entry name" value="D-ISOMER SPECIFIC 2-HYDROXYACID DEHYDROGENASE FAMILY PROTEIN (AFU_ORTHOLOGUE AFUA_6G10090)"/>
    <property type="match status" value="1"/>
</dbReference>
<gene>
    <name evidence="7" type="ORF">J2Z37_002788</name>
</gene>
<dbReference type="Pfam" id="PF02826">
    <property type="entry name" value="2-Hacid_dh_C"/>
    <property type="match status" value="1"/>
</dbReference>
<reference evidence="7 8" key="1">
    <citation type="submission" date="2021-03" db="EMBL/GenBank/DDBJ databases">
        <title>Genomic Encyclopedia of Type Strains, Phase IV (KMG-IV): sequencing the most valuable type-strain genomes for metagenomic binning, comparative biology and taxonomic classification.</title>
        <authorList>
            <person name="Goeker M."/>
        </authorList>
    </citation>
    <scope>NUCLEOTIDE SEQUENCE [LARGE SCALE GENOMIC DNA]</scope>
    <source>
        <strain evidence="7 8">DSM 24738</strain>
    </source>
</reference>
<feature type="domain" description="D-isomer specific 2-hydroxyacid dehydrogenase catalytic" evidence="5">
    <location>
        <begin position="22"/>
        <end position="319"/>
    </location>
</feature>
<evidence type="ECO:0000259" key="5">
    <source>
        <dbReference type="Pfam" id="PF00389"/>
    </source>
</evidence>
<comment type="similarity">
    <text evidence="1 4">Belongs to the D-isomer specific 2-hydroxyacid dehydrogenase family.</text>
</comment>
<feature type="domain" description="D-isomer specific 2-hydroxyacid dehydrogenase NAD-binding" evidence="6">
    <location>
        <begin position="111"/>
        <end position="287"/>
    </location>
</feature>
<dbReference type="InterPro" id="IPR029753">
    <property type="entry name" value="D-isomer_DH_CS"/>
</dbReference>
<accession>A0ABS4GR71</accession>
<dbReference type="Pfam" id="PF00389">
    <property type="entry name" value="2-Hacid_dh"/>
    <property type="match status" value="1"/>
</dbReference>
<comment type="caution">
    <text evidence="7">The sequence shown here is derived from an EMBL/GenBank/DDBJ whole genome shotgun (WGS) entry which is preliminary data.</text>
</comment>
<evidence type="ECO:0000313" key="7">
    <source>
        <dbReference type="EMBL" id="MBP1932777.1"/>
    </source>
</evidence>
<dbReference type="InterPro" id="IPR006140">
    <property type="entry name" value="D-isomer_DH_NAD-bd"/>
</dbReference>
<evidence type="ECO:0000313" key="8">
    <source>
        <dbReference type="Proteomes" id="UP001519343"/>
    </source>
</evidence>
<dbReference type="InterPro" id="IPR006139">
    <property type="entry name" value="D-isomer_2_OHA_DH_cat_dom"/>
</dbReference>
<dbReference type="InterPro" id="IPR050857">
    <property type="entry name" value="D-2-hydroxyacid_DH"/>
</dbReference>
<evidence type="ECO:0000256" key="3">
    <source>
        <dbReference type="ARBA" id="ARBA00023027"/>
    </source>
</evidence>
<dbReference type="Proteomes" id="UP001519343">
    <property type="component" value="Unassembled WGS sequence"/>
</dbReference>